<dbReference type="Gene3D" id="1.10.1790.10">
    <property type="entry name" value="PRD domain"/>
    <property type="match status" value="1"/>
</dbReference>
<dbReference type="InterPro" id="IPR036634">
    <property type="entry name" value="PRD_sf"/>
</dbReference>
<proteinExistence type="predicted"/>
<dbReference type="PROSITE" id="PS51372">
    <property type="entry name" value="PRD_2"/>
    <property type="match status" value="1"/>
</dbReference>
<keyword evidence="3" id="KW-1185">Reference proteome</keyword>
<organism evidence="2 3">
    <name type="scientific">Enterococcus gallinarum</name>
    <dbReference type="NCBI Taxonomy" id="1353"/>
    <lineage>
        <taxon>Bacteria</taxon>
        <taxon>Bacillati</taxon>
        <taxon>Bacillota</taxon>
        <taxon>Bacilli</taxon>
        <taxon>Lactobacillales</taxon>
        <taxon>Enterococcaceae</taxon>
        <taxon>Enterococcus</taxon>
    </lineage>
</organism>
<dbReference type="GO" id="GO:0006355">
    <property type="term" value="P:regulation of DNA-templated transcription"/>
    <property type="evidence" value="ECO:0007669"/>
    <property type="project" value="InterPro"/>
</dbReference>
<gene>
    <name evidence="2" type="primary">bglG_2</name>
    <name evidence="2" type="ORF">NCTC12360_00576</name>
</gene>
<name>A0A376GVU2_ENTGA</name>
<dbReference type="Pfam" id="PF00874">
    <property type="entry name" value="PRD"/>
    <property type="match status" value="1"/>
</dbReference>
<dbReference type="SUPFAM" id="SSF63520">
    <property type="entry name" value="PTS-regulatory domain, PRD"/>
    <property type="match status" value="1"/>
</dbReference>
<dbReference type="InterPro" id="IPR011608">
    <property type="entry name" value="PRD"/>
</dbReference>
<feature type="domain" description="PRD" evidence="1">
    <location>
        <begin position="1"/>
        <end position="58"/>
    </location>
</feature>
<reference evidence="2 3" key="1">
    <citation type="submission" date="2018-06" db="EMBL/GenBank/DDBJ databases">
        <authorList>
            <consortium name="Pathogen Informatics"/>
            <person name="Doyle S."/>
        </authorList>
    </citation>
    <scope>NUCLEOTIDE SEQUENCE [LARGE SCALE GENOMIC DNA]</scope>
    <source>
        <strain evidence="2 3">NCTC12360</strain>
    </source>
</reference>
<protein>
    <submittedName>
        <fullName evidence="2">Transcriptional antiterminator</fullName>
    </submittedName>
</protein>
<evidence type="ECO:0000259" key="1">
    <source>
        <dbReference type="PROSITE" id="PS51372"/>
    </source>
</evidence>
<evidence type="ECO:0000313" key="2">
    <source>
        <dbReference type="EMBL" id="STD82156.1"/>
    </source>
</evidence>
<dbReference type="AlphaFoldDB" id="A0A376GVU2"/>
<accession>A0A376GVU2</accession>
<sequence>MMDISEEMIRIVLDQYQSSFQCVEKVIRFLNKVDNVKPPLEEEVYLTMHIEKIRQMKM</sequence>
<evidence type="ECO:0000313" key="3">
    <source>
        <dbReference type="Proteomes" id="UP000254807"/>
    </source>
</evidence>
<dbReference type="Proteomes" id="UP000254807">
    <property type="component" value="Unassembled WGS sequence"/>
</dbReference>
<dbReference type="RefSeq" id="WP_249024302.1">
    <property type="nucleotide sequence ID" value="NZ_JARPZN010000027.1"/>
</dbReference>
<dbReference type="EMBL" id="UFYW01000001">
    <property type="protein sequence ID" value="STD82156.1"/>
    <property type="molecule type" value="Genomic_DNA"/>
</dbReference>